<dbReference type="InterPro" id="IPR017972">
    <property type="entry name" value="Cyt_P450_CS"/>
</dbReference>
<dbReference type="Gene3D" id="1.10.630.10">
    <property type="entry name" value="Cytochrome P450"/>
    <property type="match status" value="1"/>
</dbReference>
<keyword evidence="5 9" id="KW-0479">Metal-binding</keyword>
<dbReference type="CDD" id="cd11065">
    <property type="entry name" value="CYP64-like"/>
    <property type="match status" value="1"/>
</dbReference>
<proteinExistence type="inferred from homology"/>
<evidence type="ECO:0008006" key="13">
    <source>
        <dbReference type="Google" id="ProtNLM"/>
    </source>
</evidence>
<dbReference type="InterPro" id="IPR050364">
    <property type="entry name" value="Cytochrome_P450_fung"/>
</dbReference>
<dbReference type="InParanoid" id="A0A0C2XC40"/>
<dbReference type="GO" id="GO:0005506">
    <property type="term" value="F:iron ion binding"/>
    <property type="evidence" value="ECO:0007669"/>
    <property type="project" value="InterPro"/>
</dbReference>
<dbReference type="AlphaFoldDB" id="A0A0C2XC40"/>
<dbReference type="GO" id="GO:0020037">
    <property type="term" value="F:heme binding"/>
    <property type="evidence" value="ECO:0007669"/>
    <property type="project" value="InterPro"/>
</dbReference>
<organism evidence="11 12">
    <name type="scientific">Amanita muscaria (strain Koide BX008)</name>
    <dbReference type="NCBI Taxonomy" id="946122"/>
    <lineage>
        <taxon>Eukaryota</taxon>
        <taxon>Fungi</taxon>
        <taxon>Dikarya</taxon>
        <taxon>Basidiomycota</taxon>
        <taxon>Agaricomycotina</taxon>
        <taxon>Agaricomycetes</taxon>
        <taxon>Agaricomycetidae</taxon>
        <taxon>Agaricales</taxon>
        <taxon>Pluteineae</taxon>
        <taxon>Amanitaceae</taxon>
        <taxon>Amanita</taxon>
    </lineage>
</organism>
<dbReference type="GO" id="GO:0016705">
    <property type="term" value="F:oxidoreductase activity, acting on paired donors, with incorporation or reduction of molecular oxygen"/>
    <property type="evidence" value="ECO:0007669"/>
    <property type="project" value="InterPro"/>
</dbReference>
<evidence type="ECO:0000256" key="10">
    <source>
        <dbReference type="RuleBase" id="RU000461"/>
    </source>
</evidence>
<dbReference type="InterPro" id="IPR001128">
    <property type="entry name" value="Cyt_P450"/>
</dbReference>
<sequence length="417" mass="47008">MPLFKLLGFQNTTGMLHYGSEWRKHRREMEEGLKKDTLLYYHHVFTEKVHLLLGEFLHEPAGFQDHCGMLGISVTMAVSYGYNVTGGLEDPFVKAAEFAVKTAAHLAIPGRTLLLVFGFLGYIPPWFPGASTQRLCAEVREAILWTRLGAFQYVKDKMRVGTSRNCVLSRLLERHSGDDGSYGDEEMLKDVMLSFYIGGVETMKATTASFILAMTLHPRAQRKAQEEIDRVLGSRRLPCFEDRASLPYVEALYREVHRWRPVLPAGLPHATTSDDTYKGYYIPKGTIVMPNVWAITRNEDKHPDPELFQPERFFNTDGTLNDETVNYSFGFGRRLCPGRHMADKVVWLMIVSVLATFKISKARDENGDEIDVDANAYGDGVTSHPLPFKCSIVPRTPESESLVHNAAAAARQNLAEE</sequence>
<dbReference type="PANTHER" id="PTHR46300">
    <property type="entry name" value="P450, PUTATIVE (EUROFUNG)-RELATED-RELATED"/>
    <property type="match status" value="1"/>
</dbReference>
<evidence type="ECO:0000256" key="9">
    <source>
        <dbReference type="PIRSR" id="PIRSR602401-1"/>
    </source>
</evidence>
<dbReference type="PROSITE" id="PS00086">
    <property type="entry name" value="CYTOCHROME_P450"/>
    <property type="match status" value="1"/>
</dbReference>
<evidence type="ECO:0000256" key="1">
    <source>
        <dbReference type="ARBA" id="ARBA00001971"/>
    </source>
</evidence>
<evidence type="ECO:0000313" key="11">
    <source>
        <dbReference type="EMBL" id="KIL66931.1"/>
    </source>
</evidence>
<dbReference type="InterPro" id="IPR002401">
    <property type="entry name" value="Cyt_P450_E_grp-I"/>
</dbReference>
<evidence type="ECO:0000313" key="12">
    <source>
        <dbReference type="Proteomes" id="UP000054549"/>
    </source>
</evidence>
<dbReference type="SUPFAM" id="SSF48264">
    <property type="entry name" value="Cytochrome P450"/>
    <property type="match status" value="1"/>
</dbReference>
<reference evidence="11 12" key="1">
    <citation type="submission" date="2014-04" db="EMBL/GenBank/DDBJ databases">
        <title>Evolutionary Origins and Diversification of the Mycorrhizal Mutualists.</title>
        <authorList>
            <consortium name="DOE Joint Genome Institute"/>
            <consortium name="Mycorrhizal Genomics Consortium"/>
            <person name="Kohler A."/>
            <person name="Kuo A."/>
            <person name="Nagy L.G."/>
            <person name="Floudas D."/>
            <person name="Copeland A."/>
            <person name="Barry K.W."/>
            <person name="Cichocki N."/>
            <person name="Veneault-Fourrey C."/>
            <person name="LaButti K."/>
            <person name="Lindquist E.A."/>
            <person name="Lipzen A."/>
            <person name="Lundell T."/>
            <person name="Morin E."/>
            <person name="Murat C."/>
            <person name="Riley R."/>
            <person name="Ohm R."/>
            <person name="Sun H."/>
            <person name="Tunlid A."/>
            <person name="Henrissat B."/>
            <person name="Grigoriev I.V."/>
            <person name="Hibbett D.S."/>
            <person name="Martin F."/>
        </authorList>
    </citation>
    <scope>NUCLEOTIDE SEQUENCE [LARGE SCALE GENOMIC DNA]</scope>
    <source>
        <strain evidence="11 12">Koide BX008</strain>
    </source>
</reference>
<comment type="similarity">
    <text evidence="3 10">Belongs to the cytochrome P450 family.</text>
</comment>
<gene>
    <name evidence="11" type="ORF">M378DRAFT_160486</name>
</gene>
<evidence type="ECO:0000256" key="5">
    <source>
        <dbReference type="ARBA" id="ARBA00022723"/>
    </source>
</evidence>
<evidence type="ECO:0000256" key="8">
    <source>
        <dbReference type="ARBA" id="ARBA00023033"/>
    </source>
</evidence>
<dbReference type="STRING" id="946122.A0A0C2XC40"/>
<keyword evidence="4 9" id="KW-0349">Heme</keyword>
<dbReference type="InterPro" id="IPR036396">
    <property type="entry name" value="Cyt_P450_sf"/>
</dbReference>
<name>A0A0C2XC40_AMAMK</name>
<keyword evidence="7 9" id="KW-0408">Iron</keyword>
<keyword evidence="6 10" id="KW-0560">Oxidoreductase</keyword>
<comment type="pathway">
    <text evidence="2">Secondary metabolite biosynthesis.</text>
</comment>
<protein>
    <recommendedName>
        <fullName evidence="13">Cytochrome P450</fullName>
    </recommendedName>
</protein>
<dbReference type="EMBL" id="KN818234">
    <property type="protein sequence ID" value="KIL66931.1"/>
    <property type="molecule type" value="Genomic_DNA"/>
</dbReference>
<keyword evidence="8 10" id="KW-0503">Monooxygenase</keyword>
<dbReference type="Proteomes" id="UP000054549">
    <property type="component" value="Unassembled WGS sequence"/>
</dbReference>
<feature type="binding site" description="axial binding residue" evidence="9">
    <location>
        <position position="336"/>
    </location>
    <ligand>
        <name>heme</name>
        <dbReference type="ChEBI" id="CHEBI:30413"/>
    </ligand>
    <ligandPart>
        <name>Fe</name>
        <dbReference type="ChEBI" id="CHEBI:18248"/>
    </ligandPart>
</feature>
<comment type="cofactor">
    <cofactor evidence="1 9">
        <name>heme</name>
        <dbReference type="ChEBI" id="CHEBI:30413"/>
    </cofactor>
</comment>
<dbReference type="PRINTS" id="PR00463">
    <property type="entry name" value="EP450I"/>
</dbReference>
<dbReference type="GO" id="GO:0004497">
    <property type="term" value="F:monooxygenase activity"/>
    <property type="evidence" value="ECO:0007669"/>
    <property type="project" value="UniProtKB-KW"/>
</dbReference>
<evidence type="ECO:0000256" key="3">
    <source>
        <dbReference type="ARBA" id="ARBA00010617"/>
    </source>
</evidence>
<dbReference type="OrthoDB" id="2789670at2759"/>
<evidence type="ECO:0000256" key="4">
    <source>
        <dbReference type="ARBA" id="ARBA00022617"/>
    </source>
</evidence>
<dbReference type="HOGENOM" id="CLU_001570_2_0_1"/>
<dbReference type="PANTHER" id="PTHR46300:SF7">
    <property type="entry name" value="P450, PUTATIVE (EUROFUNG)-RELATED"/>
    <property type="match status" value="1"/>
</dbReference>
<evidence type="ECO:0000256" key="6">
    <source>
        <dbReference type="ARBA" id="ARBA00023002"/>
    </source>
</evidence>
<dbReference type="Pfam" id="PF00067">
    <property type="entry name" value="p450"/>
    <property type="match status" value="1"/>
</dbReference>
<accession>A0A0C2XC40</accession>
<keyword evidence="12" id="KW-1185">Reference proteome</keyword>
<evidence type="ECO:0000256" key="7">
    <source>
        <dbReference type="ARBA" id="ARBA00023004"/>
    </source>
</evidence>
<evidence type="ECO:0000256" key="2">
    <source>
        <dbReference type="ARBA" id="ARBA00005179"/>
    </source>
</evidence>